<protein>
    <submittedName>
        <fullName evidence="2">Uncharacterized protein</fullName>
    </submittedName>
</protein>
<evidence type="ECO:0000313" key="3">
    <source>
        <dbReference type="Proteomes" id="UP000323000"/>
    </source>
</evidence>
<keyword evidence="1" id="KW-0812">Transmembrane</keyword>
<organism evidence="2 3">
    <name type="scientific">Acer yangbiense</name>
    <dbReference type="NCBI Taxonomy" id="1000413"/>
    <lineage>
        <taxon>Eukaryota</taxon>
        <taxon>Viridiplantae</taxon>
        <taxon>Streptophyta</taxon>
        <taxon>Embryophyta</taxon>
        <taxon>Tracheophyta</taxon>
        <taxon>Spermatophyta</taxon>
        <taxon>Magnoliopsida</taxon>
        <taxon>eudicotyledons</taxon>
        <taxon>Gunneridae</taxon>
        <taxon>Pentapetalae</taxon>
        <taxon>rosids</taxon>
        <taxon>malvids</taxon>
        <taxon>Sapindales</taxon>
        <taxon>Sapindaceae</taxon>
        <taxon>Hippocastanoideae</taxon>
        <taxon>Acereae</taxon>
        <taxon>Acer</taxon>
    </lineage>
</organism>
<keyword evidence="1" id="KW-0472">Membrane</keyword>
<comment type="caution">
    <text evidence="2">The sequence shown here is derived from an EMBL/GenBank/DDBJ whole genome shotgun (WGS) entry which is preliminary data.</text>
</comment>
<gene>
    <name evidence="2" type="ORF">EZV62_002651</name>
</gene>
<evidence type="ECO:0000256" key="1">
    <source>
        <dbReference type="SAM" id="Phobius"/>
    </source>
</evidence>
<keyword evidence="3" id="KW-1185">Reference proteome</keyword>
<keyword evidence="1" id="KW-1133">Transmembrane helix</keyword>
<evidence type="ECO:0000313" key="2">
    <source>
        <dbReference type="EMBL" id="TXG74072.1"/>
    </source>
</evidence>
<dbReference type="Proteomes" id="UP000323000">
    <property type="component" value="Chromosome 1"/>
</dbReference>
<reference evidence="3" key="1">
    <citation type="journal article" date="2019" name="Gigascience">
        <title>De novo genome assembly of the endangered Acer yangbiense, a plant species with extremely small populations endemic to Yunnan Province, China.</title>
        <authorList>
            <person name="Yang J."/>
            <person name="Wariss H.M."/>
            <person name="Tao L."/>
            <person name="Zhang R."/>
            <person name="Yun Q."/>
            <person name="Hollingsworth P."/>
            <person name="Dao Z."/>
            <person name="Luo G."/>
            <person name="Guo H."/>
            <person name="Ma Y."/>
            <person name="Sun W."/>
        </authorList>
    </citation>
    <scope>NUCLEOTIDE SEQUENCE [LARGE SCALE GENOMIC DNA]</scope>
    <source>
        <strain evidence="3">cv. Malutang</strain>
    </source>
</reference>
<feature type="transmembrane region" description="Helical" evidence="1">
    <location>
        <begin position="110"/>
        <end position="136"/>
    </location>
</feature>
<accession>A0A5C7IZS3</accession>
<proteinExistence type="predicted"/>
<sequence length="160" mass="18279">MKRDILRRYKFLIDEIKGVSFFAASFSGNRNVSYQNPLFFQRQRLASTTTKRLQLLASSAAKRLTSDISPEISNMDFRETAHFRLAGGATNRLRNVLLRRSQQGKQWRDFWKLSGVLLVLETMVVAQTVLFVWMILESETSAELGRLARTCFTNIALIGG</sequence>
<name>A0A5C7IZS3_9ROSI</name>
<dbReference type="AlphaFoldDB" id="A0A5C7IZS3"/>
<dbReference type="EMBL" id="VAHF01000001">
    <property type="protein sequence ID" value="TXG74072.1"/>
    <property type="molecule type" value="Genomic_DNA"/>
</dbReference>